<evidence type="ECO:0000313" key="1">
    <source>
        <dbReference type="EMBL" id="BBJ45484.1"/>
    </source>
</evidence>
<dbReference type="Proteomes" id="UP000463951">
    <property type="component" value="Chromosome"/>
</dbReference>
<dbReference type="EMBL" id="AP019620">
    <property type="protein sequence ID" value="BBJ45484.1"/>
    <property type="molecule type" value="Genomic_DNA"/>
</dbReference>
<organism evidence="1 2">
    <name type="scientific">Streptomyces antimycoticus</name>
    <dbReference type="NCBI Taxonomy" id="68175"/>
    <lineage>
        <taxon>Bacteria</taxon>
        <taxon>Bacillati</taxon>
        <taxon>Actinomycetota</taxon>
        <taxon>Actinomycetes</taxon>
        <taxon>Kitasatosporales</taxon>
        <taxon>Streptomycetaceae</taxon>
        <taxon>Streptomyces</taxon>
        <taxon>Streptomyces violaceusniger group</taxon>
    </lineage>
</organism>
<sequence>MQVSGDLGVRHIVGLDVPALLDELPEGHRESVALNGLQWHERTGRDHGGSPVREPPCHIQFRLLAACLGIEVHVARQDGGNPRHDRCGRKVDDHGEQVMEHLGIGHGESEITRCSDNRVDRGGGAAGDVSWCHRIRHGPIVPCRRSRWRGVGGAE</sequence>
<gene>
    <name evidence="1" type="ORF">SSPO_082020</name>
</gene>
<proteinExistence type="predicted"/>
<name>A0A499UU72_9ACTN</name>
<dbReference type="AlphaFoldDB" id="A0A499UU72"/>
<protein>
    <submittedName>
        <fullName evidence="1">Uncharacterized protein</fullName>
    </submittedName>
</protein>
<evidence type="ECO:0000313" key="2">
    <source>
        <dbReference type="Proteomes" id="UP000463951"/>
    </source>
</evidence>
<reference evidence="1 2" key="1">
    <citation type="journal article" date="2020" name="Int. J. Syst. Evol. Microbiol.">
        <title>Reclassification of Streptomyces castelarensis and Streptomyces sporoclivatus as later heterotypic synonyms of Streptomyces antimycoticus.</title>
        <authorList>
            <person name="Komaki H."/>
            <person name="Tamura T."/>
        </authorList>
    </citation>
    <scope>NUCLEOTIDE SEQUENCE [LARGE SCALE GENOMIC DNA]</scope>
    <source>
        <strain evidence="1 2">NBRC 100767</strain>
    </source>
</reference>
<accession>A0A499UU72</accession>